<dbReference type="SUPFAM" id="SSF82649">
    <property type="entry name" value="SufE/NifU"/>
    <property type="match status" value="1"/>
</dbReference>
<dbReference type="Gene3D" id="3.90.1010.10">
    <property type="match status" value="1"/>
</dbReference>
<feature type="domain" description="NIF system FeS cluster assembly NifU N-terminal" evidence="1">
    <location>
        <begin position="6"/>
        <end position="104"/>
    </location>
</feature>
<dbReference type="Pfam" id="PF01592">
    <property type="entry name" value="NifU_N"/>
    <property type="match status" value="1"/>
</dbReference>
<dbReference type="EMBL" id="JBHTBR010000004">
    <property type="protein sequence ID" value="MFC7291622.1"/>
    <property type="molecule type" value="Genomic_DNA"/>
</dbReference>
<dbReference type="RefSeq" id="WP_382166860.1">
    <property type="nucleotide sequence ID" value="NZ_JBHTBR010000004.1"/>
</dbReference>
<evidence type="ECO:0000259" key="1">
    <source>
        <dbReference type="Pfam" id="PF01592"/>
    </source>
</evidence>
<proteinExistence type="predicted"/>
<protein>
    <submittedName>
        <fullName evidence="2">Iron-sulfur cluster assembly scaffold protein</fullName>
    </submittedName>
</protein>
<gene>
    <name evidence="2" type="ORF">ACFQS8_08345</name>
</gene>
<keyword evidence="3" id="KW-1185">Reference proteome</keyword>
<evidence type="ECO:0000313" key="2">
    <source>
        <dbReference type="EMBL" id="MFC7291622.1"/>
    </source>
</evidence>
<organism evidence="2 3">
    <name type="scientific">Hirschia litorea</name>
    <dbReference type="NCBI Taxonomy" id="1199156"/>
    <lineage>
        <taxon>Bacteria</taxon>
        <taxon>Pseudomonadati</taxon>
        <taxon>Pseudomonadota</taxon>
        <taxon>Alphaproteobacteria</taxon>
        <taxon>Hyphomonadales</taxon>
        <taxon>Hyphomonadaceae</taxon>
        <taxon>Hirschia</taxon>
    </lineage>
</organism>
<evidence type="ECO:0000313" key="3">
    <source>
        <dbReference type="Proteomes" id="UP001596492"/>
    </source>
</evidence>
<comment type="caution">
    <text evidence="2">The sequence shown here is derived from an EMBL/GenBank/DDBJ whole genome shotgun (WGS) entry which is preliminary data.</text>
</comment>
<accession>A0ABW2IKW2</accession>
<sequence>MFDEIYHNRVLELAANIPNAERLENPHGSAKKVSRVCGSVITADVILDEAGKISDIGFEPEACVLGQTSCSVLSAHAKGKTRADIIAVRDAFRAMLKEGAPPPEGDFWELRHLEGVRDYPQRHTSTLLAFEALIAAIDNALENQADTTD</sequence>
<name>A0ABW2IKW2_9PROT</name>
<reference evidence="3" key="1">
    <citation type="journal article" date="2019" name="Int. J. Syst. Evol. Microbiol.">
        <title>The Global Catalogue of Microorganisms (GCM) 10K type strain sequencing project: providing services to taxonomists for standard genome sequencing and annotation.</title>
        <authorList>
            <consortium name="The Broad Institute Genomics Platform"/>
            <consortium name="The Broad Institute Genome Sequencing Center for Infectious Disease"/>
            <person name="Wu L."/>
            <person name="Ma J."/>
        </authorList>
    </citation>
    <scope>NUCLEOTIDE SEQUENCE [LARGE SCALE GENOMIC DNA]</scope>
    <source>
        <strain evidence="3">CCUG 51308</strain>
    </source>
</reference>
<dbReference type="InterPro" id="IPR002871">
    <property type="entry name" value="NIF_FeS_clus_asmbl_NifU_N"/>
</dbReference>
<dbReference type="Proteomes" id="UP001596492">
    <property type="component" value="Unassembled WGS sequence"/>
</dbReference>